<organism evidence="3 4">
    <name type="scientific">Sphingobacterium thalpophilum</name>
    <dbReference type="NCBI Taxonomy" id="259"/>
    <lineage>
        <taxon>Bacteria</taxon>
        <taxon>Pseudomonadati</taxon>
        <taxon>Bacteroidota</taxon>
        <taxon>Sphingobacteriia</taxon>
        <taxon>Sphingobacteriales</taxon>
        <taxon>Sphingobacteriaceae</taxon>
        <taxon>Sphingobacterium</taxon>
    </lineage>
</organism>
<evidence type="ECO:0000313" key="4">
    <source>
        <dbReference type="Proteomes" id="UP000308196"/>
    </source>
</evidence>
<reference evidence="2 5" key="2">
    <citation type="submission" date="2024-06" db="EMBL/GenBank/DDBJ databases">
        <title>Soil Sphingobacterium thalpophilum.</title>
        <authorList>
            <person name="Yang J."/>
            <person name="Li J."/>
        </authorList>
    </citation>
    <scope>NUCLEOTIDE SEQUENCE [LARGE SCALE GENOMIC DNA]</scope>
    <source>
        <strain evidence="2 5">22g91tb</strain>
    </source>
</reference>
<keyword evidence="1" id="KW-0732">Signal</keyword>
<evidence type="ECO:0000313" key="3">
    <source>
        <dbReference type="EMBL" id="VTR28691.1"/>
    </source>
</evidence>
<evidence type="ECO:0000313" key="2">
    <source>
        <dbReference type="EMBL" id="MEZ0451915.1"/>
    </source>
</evidence>
<dbReference type="AlphaFoldDB" id="A0A4U9UHC7"/>
<accession>A0A4U9UHC7</accession>
<reference evidence="3 4" key="1">
    <citation type="submission" date="2019-05" db="EMBL/GenBank/DDBJ databases">
        <authorList>
            <consortium name="Pathogen Informatics"/>
        </authorList>
    </citation>
    <scope>NUCLEOTIDE SEQUENCE [LARGE SCALE GENOMIC DNA]</scope>
    <source>
        <strain evidence="3 4">NCTC11429</strain>
    </source>
</reference>
<dbReference type="Pfam" id="PF03640">
    <property type="entry name" value="Lipoprotein_15"/>
    <property type="match status" value="3"/>
</dbReference>
<dbReference type="Proteomes" id="UP000308196">
    <property type="component" value="Chromosome"/>
</dbReference>
<dbReference type="KEGG" id="stha:NCTC11429_00255"/>
<dbReference type="EMBL" id="LR590484">
    <property type="protein sequence ID" value="VTR28691.1"/>
    <property type="molecule type" value="Genomic_DNA"/>
</dbReference>
<name>A0A4U9UHC7_9SPHI</name>
<dbReference type="Proteomes" id="UP001566204">
    <property type="component" value="Unassembled WGS sequence"/>
</dbReference>
<feature type="signal peptide" evidence="1">
    <location>
        <begin position="1"/>
        <end position="26"/>
    </location>
</feature>
<dbReference type="GeneID" id="78461079"/>
<feature type="chain" id="PRO_5020393257" evidence="1">
    <location>
        <begin position="27"/>
        <end position="281"/>
    </location>
</feature>
<dbReference type="STRING" id="1123265.GCA_000686625_03354"/>
<proteinExistence type="predicted"/>
<dbReference type="PANTHER" id="PTHR39335">
    <property type="entry name" value="BLL4220 PROTEIN"/>
    <property type="match status" value="1"/>
</dbReference>
<dbReference type="PROSITE" id="PS51257">
    <property type="entry name" value="PROKAR_LIPOPROTEIN"/>
    <property type="match status" value="1"/>
</dbReference>
<dbReference type="GO" id="GO:0043448">
    <property type="term" value="P:alkane catabolic process"/>
    <property type="evidence" value="ECO:0007669"/>
    <property type="project" value="TreeGrafter"/>
</dbReference>
<keyword evidence="5" id="KW-1185">Reference proteome</keyword>
<protein>
    <submittedName>
        <fullName evidence="3">Secreted repeat of uncharacterized function</fullName>
    </submittedName>
</protein>
<dbReference type="PANTHER" id="PTHR39335:SF1">
    <property type="entry name" value="BLL4220 PROTEIN"/>
    <property type="match status" value="1"/>
</dbReference>
<dbReference type="RefSeq" id="WP_028070127.1">
    <property type="nucleotide sequence ID" value="NZ_CP141191.1"/>
</dbReference>
<gene>
    <name evidence="2" type="ORF">ABTW24_09940</name>
    <name evidence="3" type="ORF">NCTC11429_00255</name>
</gene>
<evidence type="ECO:0000256" key="1">
    <source>
        <dbReference type="SAM" id="SignalP"/>
    </source>
</evidence>
<dbReference type="InterPro" id="IPR005297">
    <property type="entry name" value="Lipoprotein_repeat"/>
</dbReference>
<sequence>MKTNKKNVTKTALTILALFFFFSCSKDEEQDKVQPGGIQVVANSRFGNILTDAEGKTLYFFSNDTKATSTCKGNCLATWPVYYSSQTSTDLKLDKNLIGEITREDGAKQSTFKGWPLYYYAGDSQVGQVNGDAMNKIWYVAKPDYLLMIANGQLIGHDGKNYLGDYSEGIGPTSYLTDDKGRTLYAFKPDKFNKNTYTASDFSNDALWPIFQNETGSLPSLLRTDDMAVINVFGRKQLTYKGWPLYYFGQDQQRGDNKGVSFPKPGIWPVLNNTTTTAPTN</sequence>
<dbReference type="EMBL" id="JBEOQB010000002">
    <property type="protein sequence ID" value="MEZ0451915.1"/>
    <property type="molecule type" value="Genomic_DNA"/>
</dbReference>
<evidence type="ECO:0000313" key="5">
    <source>
        <dbReference type="Proteomes" id="UP001566204"/>
    </source>
</evidence>